<evidence type="ECO:0000256" key="2">
    <source>
        <dbReference type="ARBA" id="ARBA00022741"/>
    </source>
</evidence>
<evidence type="ECO:0000313" key="6">
    <source>
        <dbReference type="EMBL" id="AZR73777.1"/>
    </source>
</evidence>
<keyword evidence="7" id="KW-1185">Reference proteome</keyword>
<dbReference type="PANTHER" id="PTHR42781:SF4">
    <property type="entry name" value="SPERMIDINE_PUTRESCINE IMPORT ATP-BINDING PROTEIN POTA"/>
    <property type="match status" value="1"/>
</dbReference>
<dbReference type="RefSeq" id="WP_127017125.1">
    <property type="nucleotide sequence ID" value="NZ_CP016379.1"/>
</dbReference>
<name>A0A3Q9HSZ5_9FIRM</name>
<dbReference type="InterPro" id="IPR017871">
    <property type="entry name" value="ABC_transporter-like_CS"/>
</dbReference>
<dbReference type="InterPro" id="IPR050093">
    <property type="entry name" value="ABC_SmlMolc_Importer"/>
</dbReference>
<gene>
    <name evidence="6" type="ORF">BBF96_10500</name>
</gene>
<dbReference type="PROSITE" id="PS50893">
    <property type="entry name" value="ABC_TRANSPORTER_2"/>
    <property type="match status" value="1"/>
</dbReference>
<protein>
    <recommendedName>
        <fullName evidence="4">ABC-type quaternary amine transporter</fullName>
        <ecNumber evidence="4">7.6.2.9</ecNumber>
    </recommendedName>
</protein>
<dbReference type="PANTHER" id="PTHR42781">
    <property type="entry name" value="SPERMIDINE/PUTRESCINE IMPORT ATP-BINDING PROTEIN POTA"/>
    <property type="match status" value="1"/>
</dbReference>
<reference evidence="6 7" key="1">
    <citation type="submission" date="2016-07" db="EMBL/GenBank/DDBJ databases">
        <title>Genome and transcriptome analysis of iron-reducing fermentative bacteria Anoxybacter fermentans.</title>
        <authorList>
            <person name="Zeng X."/>
            <person name="Shao Z."/>
        </authorList>
    </citation>
    <scope>NUCLEOTIDE SEQUENCE [LARGE SCALE GENOMIC DNA]</scope>
    <source>
        <strain evidence="6 7">DY22613</strain>
    </source>
</reference>
<dbReference type="Gene3D" id="2.40.50.100">
    <property type="match status" value="1"/>
</dbReference>
<dbReference type="InterPro" id="IPR003439">
    <property type="entry name" value="ABC_transporter-like_ATP-bd"/>
</dbReference>
<dbReference type="GO" id="GO:0015418">
    <property type="term" value="F:ABC-type quaternary ammonium compound transporting activity"/>
    <property type="evidence" value="ECO:0007669"/>
    <property type="project" value="UniProtKB-EC"/>
</dbReference>
<accession>A0A3Q9HSZ5</accession>
<dbReference type="Proteomes" id="UP000267250">
    <property type="component" value="Chromosome"/>
</dbReference>
<dbReference type="KEGG" id="aft:BBF96_10500"/>
<evidence type="ECO:0000259" key="5">
    <source>
        <dbReference type="PROSITE" id="PS50893"/>
    </source>
</evidence>
<dbReference type="SUPFAM" id="SSF50331">
    <property type="entry name" value="MOP-like"/>
    <property type="match status" value="1"/>
</dbReference>
<evidence type="ECO:0000256" key="3">
    <source>
        <dbReference type="ARBA" id="ARBA00022840"/>
    </source>
</evidence>
<dbReference type="InterPro" id="IPR008995">
    <property type="entry name" value="Mo/tungstate-bd_C_term_dom"/>
</dbReference>
<dbReference type="InterPro" id="IPR027417">
    <property type="entry name" value="P-loop_NTPase"/>
</dbReference>
<feature type="domain" description="ABC transporter" evidence="5">
    <location>
        <begin position="3"/>
        <end position="235"/>
    </location>
</feature>
<dbReference type="SUPFAM" id="SSF52540">
    <property type="entry name" value="P-loop containing nucleoside triphosphate hydrolases"/>
    <property type="match status" value="1"/>
</dbReference>
<dbReference type="EC" id="7.6.2.9" evidence="4"/>
<dbReference type="Pfam" id="PF00005">
    <property type="entry name" value="ABC_tran"/>
    <property type="match status" value="1"/>
</dbReference>
<dbReference type="FunFam" id="3.40.50.300:FF:000425">
    <property type="entry name" value="Probable ABC transporter, ATP-binding subunit"/>
    <property type="match status" value="1"/>
</dbReference>
<evidence type="ECO:0000256" key="4">
    <source>
        <dbReference type="ARBA" id="ARBA00066388"/>
    </source>
</evidence>
<dbReference type="EMBL" id="CP016379">
    <property type="protein sequence ID" value="AZR73777.1"/>
    <property type="molecule type" value="Genomic_DNA"/>
</dbReference>
<keyword evidence="2" id="KW-0547">Nucleotide-binding</keyword>
<sequence>MIIQCKNISKKYPGTAQPAVQNLNITINEGEIVSLLGPSGCGKSTTLRIIAGFEVPDEGEIILAGKQVYGKGIWVPPEHRDVGMVFQDYALFPHLNVIKNITFGLKRTRDLNQRAKDLLKLANLDGLESKLPSELSGGQQQRVALIRALMRQPCIVLMDEPFSNLDASLREQLRVEIKSILKQTETTCLFVTHNQEEALTISDRIIVLNQGKIEQIGTPEEIYFHPKSLFVAKFVSQGNILEGICSGNTIKTEYFSLKVNNIHKNNGKKVNVIIRPRGLKPDPNGLIKGKIEDVQFKGESYECIVKLFSPQGATTNFKITVDVQTKIKPGIQQTFSIDENQITII</sequence>
<dbReference type="PROSITE" id="PS00211">
    <property type="entry name" value="ABC_TRANSPORTER_1"/>
    <property type="match status" value="1"/>
</dbReference>
<dbReference type="Gene3D" id="3.40.50.300">
    <property type="entry name" value="P-loop containing nucleotide triphosphate hydrolases"/>
    <property type="match status" value="1"/>
</dbReference>
<dbReference type="SMART" id="SM00382">
    <property type="entry name" value="AAA"/>
    <property type="match status" value="1"/>
</dbReference>
<dbReference type="GO" id="GO:0016887">
    <property type="term" value="F:ATP hydrolysis activity"/>
    <property type="evidence" value="ECO:0007669"/>
    <property type="project" value="InterPro"/>
</dbReference>
<organism evidence="6 7">
    <name type="scientific">Anoxybacter fermentans</name>
    <dbReference type="NCBI Taxonomy" id="1323375"/>
    <lineage>
        <taxon>Bacteria</taxon>
        <taxon>Bacillati</taxon>
        <taxon>Bacillota</taxon>
        <taxon>Clostridia</taxon>
        <taxon>Halanaerobiales</taxon>
        <taxon>Anoxybacter</taxon>
    </lineage>
</organism>
<keyword evidence="1" id="KW-0813">Transport</keyword>
<evidence type="ECO:0000256" key="1">
    <source>
        <dbReference type="ARBA" id="ARBA00022448"/>
    </source>
</evidence>
<dbReference type="InterPro" id="IPR003593">
    <property type="entry name" value="AAA+_ATPase"/>
</dbReference>
<dbReference type="AlphaFoldDB" id="A0A3Q9HSZ5"/>
<dbReference type="GO" id="GO:0005524">
    <property type="term" value="F:ATP binding"/>
    <property type="evidence" value="ECO:0007669"/>
    <property type="project" value="UniProtKB-KW"/>
</dbReference>
<keyword evidence="3" id="KW-0067">ATP-binding</keyword>
<dbReference type="OrthoDB" id="9802264at2"/>
<evidence type="ECO:0000313" key="7">
    <source>
        <dbReference type="Proteomes" id="UP000267250"/>
    </source>
</evidence>
<proteinExistence type="predicted"/>